<sequence length="107" mass="12032">MFRRLPFGISTAPEFFQKMGEILCDCKGIVGLIDDVLVYGKTEEEHKLPLTAVLEKLEEKGVTLNKDKCIFYSDSIQFLSQTVNQGVSPGQGKLLQEMSLVGQMYLR</sequence>
<dbReference type="SUPFAM" id="SSF56672">
    <property type="entry name" value="DNA/RNA polymerases"/>
    <property type="match status" value="1"/>
</dbReference>
<dbReference type="PANTHER" id="PTHR37984:SF5">
    <property type="entry name" value="PROTEIN NYNRIN-LIKE"/>
    <property type="match status" value="1"/>
</dbReference>
<dbReference type="Pfam" id="PF00078">
    <property type="entry name" value="RVT_1"/>
    <property type="match status" value="1"/>
</dbReference>
<dbReference type="Gene3D" id="3.30.70.270">
    <property type="match status" value="1"/>
</dbReference>
<dbReference type="PROSITE" id="PS50878">
    <property type="entry name" value="RT_POL"/>
    <property type="match status" value="1"/>
</dbReference>
<proteinExistence type="predicted"/>
<dbReference type="eggNOG" id="KOG0017">
    <property type="taxonomic scope" value="Eukaryota"/>
</dbReference>
<feature type="domain" description="Reverse transcriptase" evidence="1">
    <location>
        <begin position="1"/>
        <end position="83"/>
    </location>
</feature>
<dbReference type="InterPro" id="IPR000477">
    <property type="entry name" value="RT_dom"/>
</dbReference>
<protein>
    <recommendedName>
        <fullName evidence="1">Reverse transcriptase domain-containing protein</fullName>
    </recommendedName>
</protein>
<evidence type="ECO:0000259" key="1">
    <source>
        <dbReference type="PROSITE" id="PS50878"/>
    </source>
</evidence>
<dbReference type="Gene3D" id="3.10.10.10">
    <property type="entry name" value="HIV Type 1 Reverse Transcriptase, subunit A, domain 1"/>
    <property type="match status" value="1"/>
</dbReference>
<reference evidence="2" key="1">
    <citation type="submission" date="2017-05" db="UniProtKB">
        <authorList>
            <consortium name="EnsemblMetazoa"/>
        </authorList>
    </citation>
    <scope>IDENTIFICATION</scope>
</reference>
<dbReference type="InterPro" id="IPR043128">
    <property type="entry name" value="Rev_trsase/Diguanyl_cyclase"/>
</dbReference>
<dbReference type="InterPro" id="IPR043502">
    <property type="entry name" value="DNA/RNA_pol_sf"/>
</dbReference>
<dbReference type="InParanoid" id="A0A1X7V6V3"/>
<name>A0A1X7V6V3_AMPQE</name>
<dbReference type="OMA" id="DKCIFYS"/>
<organism evidence="2">
    <name type="scientific">Amphimedon queenslandica</name>
    <name type="common">Sponge</name>
    <dbReference type="NCBI Taxonomy" id="400682"/>
    <lineage>
        <taxon>Eukaryota</taxon>
        <taxon>Metazoa</taxon>
        <taxon>Porifera</taxon>
        <taxon>Demospongiae</taxon>
        <taxon>Heteroscleromorpha</taxon>
        <taxon>Haplosclerida</taxon>
        <taxon>Niphatidae</taxon>
        <taxon>Amphimedon</taxon>
    </lineage>
</organism>
<evidence type="ECO:0000313" key="2">
    <source>
        <dbReference type="EnsemblMetazoa" id="Aqu2.1.35718_001"/>
    </source>
</evidence>
<dbReference type="InterPro" id="IPR050951">
    <property type="entry name" value="Retrovirus_Pol_polyprotein"/>
</dbReference>
<accession>A0A1X7V6V3</accession>
<dbReference type="AlphaFoldDB" id="A0A1X7V6V3"/>
<dbReference type="PANTHER" id="PTHR37984">
    <property type="entry name" value="PROTEIN CBG26694"/>
    <property type="match status" value="1"/>
</dbReference>
<dbReference type="EnsemblMetazoa" id="Aqu2.1.35718_001">
    <property type="protein sequence ID" value="Aqu2.1.35718_001"/>
    <property type="gene ID" value="Aqu2.1.35718"/>
</dbReference>